<accession>A0A836BQ75</accession>
<keyword evidence="3" id="KW-0597">Phosphoprotein</keyword>
<dbReference type="SUPFAM" id="SSF48403">
    <property type="entry name" value="Ankyrin repeat"/>
    <property type="match status" value="1"/>
</dbReference>
<dbReference type="PANTHER" id="PTHR15263">
    <property type="entry name" value="I-KAPPA-B-LIKE PROTEIN IKBL"/>
    <property type="match status" value="1"/>
</dbReference>
<dbReference type="SMART" id="SM00248">
    <property type="entry name" value="ANK"/>
    <property type="match status" value="2"/>
</dbReference>
<dbReference type="AlphaFoldDB" id="A0A836BQ75"/>
<evidence type="ECO:0000256" key="1">
    <source>
        <dbReference type="ARBA" id="ARBA00004123"/>
    </source>
</evidence>
<dbReference type="Proteomes" id="UP000612055">
    <property type="component" value="Unassembled WGS sequence"/>
</dbReference>
<evidence type="ECO:0000256" key="2">
    <source>
        <dbReference type="ARBA" id="ARBA00014259"/>
    </source>
</evidence>
<dbReference type="InterPro" id="IPR036770">
    <property type="entry name" value="Ankyrin_rpt-contain_sf"/>
</dbReference>
<protein>
    <recommendedName>
        <fullName evidence="2">NF-kappa-B inhibitor-like protein 1</fullName>
    </recommendedName>
    <alternativeName>
        <fullName evidence="7">Inhibitor of kappa B-like protein</fullName>
    </alternativeName>
    <alternativeName>
        <fullName evidence="8">Nuclear factor of kappa light polypeptide gene enhancer in B-cells inhibitor-like 1</fullName>
    </alternativeName>
</protein>
<evidence type="ECO:0000256" key="7">
    <source>
        <dbReference type="ARBA" id="ARBA00030621"/>
    </source>
</evidence>
<evidence type="ECO:0000256" key="4">
    <source>
        <dbReference type="ARBA" id="ARBA00022737"/>
    </source>
</evidence>
<dbReference type="Pfam" id="PF12796">
    <property type="entry name" value="Ank_2"/>
    <property type="match status" value="1"/>
</dbReference>
<proteinExistence type="predicted"/>
<evidence type="ECO:0000313" key="11">
    <source>
        <dbReference type="EMBL" id="KAG2484840.1"/>
    </source>
</evidence>
<dbReference type="PROSITE" id="PS50088">
    <property type="entry name" value="ANK_REPEAT"/>
    <property type="match status" value="1"/>
</dbReference>
<evidence type="ECO:0000313" key="12">
    <source>
        <dbReference type="Proteomes" id="UP000612055"/>
    </source>
</evidence>
<feature type="compositionally biased region" description="Basic and acidic residues" evidence="10">
    <location>
        <begin position="213"/>
        <end position="227"/>
    </location>
</feature>
<dbReference type="InterPro" id="IPR002110">
    <property type="entry name" value="Ankyrin_rpt"/>
</dbReference>
<feature type="repeat" description="ANK" evidence="9">
    <location>
        <begin position="100"/>
        <end position="132"/>
    </location>
</feature>
<dbReference type="Gene3D" id="1.25.40.20">
    <property type="entry name" value="Ankyrin repeat-containing domain"/>
    <property type="match status" value="1"/>
</dbReference>
<dbReference type="EMBL" id="JAEHOE010000141">
    <property type="protein sequence ID" value="KAG2484840.1"/>
    <property type="molecule type" value="Genomic_DNA"/>
</dbReference>
<dbReference type="OrthoDB" id="544997at2759"/>
<feature type="compositionally biased region" description="Acidic residues" evidence="10">
    <location>
        <begin position="202"/>
        <end position="212"/>
    </location>
</feature>
<evidence type="ECO:0000256" key="3">
    <source>
        <dbReference type="ARBA" id="ARBA00022553"/>
    </source>
</evidence>
<gene>
    <name evidence="11" type="ORF">HYH03_016406</name>
</gene>
<sequence length="484" mass="50353">MSGSRKKTGRKGRKERRRSRSSHRSASSDGGESDSASRSRSRSRTRESARRRSSSRSRSPDGAKLRLKLLGYVTRGKARRLRKLLRRHGARLDLAAPDAHGSTLLHQACACGHADVVAALVRAGAPAGARDALGDTPAHTAARAGALQALAEVLQAPGAPPVDAAGSGGATLRALMARALAGGAGAPSALVAAGRGGAGQAADEDGEEDEEEAWRRRLQEEYSDHEGGGGGGGGGRGGWDDDVSSYWMGAGGETDDQWAGRLWRDMQRRRAAAASAASASFAAGLRAEAARRAAAEAQERSRQILQEEQAKDAEWRRRTTLAIEAGPSSEPPLDLAAARAWYDSRWAQLESAGSASAVQTLSYHDVPWPLEPPPASASTSASAAAGPGPAAAGGRTLGPAKPAPHAPPPAPSVDALRDFLLLGAESGPADVKRRLRAELLRWHPDKFGARLGPALARAGEAHRAVALARVHQLAQVLTRVLAGG</sequence>
<feature type="compositionally biased region" description="Basic residues" evidence="10">
    <location>
        <begin position="1"/>
        <end position="23"/>
    </location>
</feature>
<feature type="compositionally biased region" description="Low complexity" evidence="10">
    <location>
        <begin position="376"/>
        <end position="394"/>
    </location>
</feature>
<comment type="caution">
    <text evidence="11">The sequence shown here is derived from an EMBL/GenBank/DDBJ whole genome shotgun (WGS) entry which is preliminary data.</text>
</comment>
<dbReference type="GO" id="GO:0043124">
    <property type="term" value="P:negative regulation of canonical NF-kappaB signal transduction"/>
    <property type="evidence" value="ECO:0007669"/>
    <property type="project" value="InterPro"/>
</dbReference>
<evidence type="ECO:0000256" key="5">
    <source>
        <dbReference type="ARBA" id="ARBA00023043"/>
    </source>
</evidence>
<keyword evidence="12" id="KW-1185">Reference proteome</keyword>
<keyword evidence="4" id="KW-0677">Repeat</keyword>
<dbReference type="InterPro" id="IPR038753">
    <property type="entry name" value="NFKBIL1"/>
</dbReference>
<organism evidence="11 12">
    <name type="scientific">Edaphochlamys debaryana</name>
    <dbReference type="NCBI Taxonomy" id="47281"/>
    <lineage>
        <taxon>Eukaryota</taxon>
        <taxon>Viridiplantae</taxon>
        <taxon>Chlorophyta</taxon>
        <taxon>core chlorophytes</taxon>
        <taxon>Chlorophyceae</taxon>
        <taxon>CS clade</taxon>
        <taxon>Chlamydomonadales</taxon>
        <taxon>Chlamydomonadales incertae sedis</taxon>
        <taxon>Edaphochlamys</taxon>
    </lineage>
</organism>
<keyword evidence="6" id="KW-0539">Nucleus</keyword>
<evidence type="ECO:0000256" key="9">
    <source>
        <dbReference type="PROSITE-ProRule" id="PRU00023"/>
    </source>
</evidence>
<evidence type="ECO:0000256" key="10">
    <source>
        <dbReference type="SAM" id="MobiDB-lite"/>
    </source>
</evidence>
<dbReference type="GO" id="GO:0005634">
    <property type="term" value="C:nucleus"/>
    <property type="evidence" value="ECO:0007669"/>
    <property type="project" value="UniProtKB-SubCell"/>
</dbReference>
<name>A0A836BQ75_9CHLO</name>
<comment type="subcellular location">
    <subcellularLocation>
        <location evidence="1">Nucleus</location>
    </subcellularLocation>
</comment>
<evidence type="ECO:0000256" key="6">
    <source>
        <dbReference type="ARBA" id="ARBA00023242"/>
    </source>
</evidence>
<feature type="compositionally biased region" description="Pro residues" evidence="10">
    <location>
        <begin position="401"/>
        <end position="411"/>
    </location>
</feature>
<dbReference type="PANTHER" id="PTHR15263:SF1">
    <property type="entry name" value="NF-KAPPA-B INHIBITOR-LIKE PROTEIN 1"/>
    <property type="match status" value="1"/>
</dbReference>
<feature type="region of interest" description="Disordered" evidence="10">
    <location>
        <begin position="195"/>
        <end position="243"/>
    </location>
</feature>
<feature type="compositionally biased region" description="Low complexity" evidence="10">
    <location>
        <begin position="24"/>
        <end position="38"/>
    </location>
</feature>
<dbReference type="PROSITE" id="PS50297">
    <property type="entry name" value="ANK_REP_REGION"/>
    <property type="match status" value="1"/>
</dbReference>
<feature type="region of interest" description="Disordered" evidence="10">
    <location>
        <begin position="369"/>
        <end position="411"/>
    </location>
</feature>
<feature type="compositionally biased region" description="Gly residues" evidence="10">
    <location>
        <begin position="228"/>
        <end position="237"/>
    </location>
</feature>
<feature type="region of interest" description="Disordered" evidence="10">
    <location>
        <begin position="1"/>
        <end position="63"/>
    </location>
</feature>
<keyword evidence="5 9" id="KW-0040">ANK repeat</keyword>
<evidence type="ECO:0000256" key="8">
    <source>
        <dbReference type="ARBA" id="ARBA00030802"/>
    </source>
</evidence>
<reference evidence="11" key="1">
    <citation type="journal article" date="2020" name="bioRxiv">
        <title>Comparative genomics of Chlamydomonas.</title>
        <authorList>
            <person name="Craig R.J."/>
            <person name="Hasan A.R."/>
            <person name="Ness R.W."/>
            <person name="Keightley P.D."/>
        </authorList>
    </citation>
    <scope>NUCLEOTIDE SEQUENCE</scope>
    <source>
        <strain evidence="11">CCAP 11/70</strain>
    </source>
</reference>